<keyword evidence="4" id="KW-0539">Nucleus</keyword>
<feature type="domain" description="Myb-like" evidence="6">
    <location>
        <begin position="102"/>
        <end position="149"/>
    </location>
</feature>
<dbReference type="EMBL" id="AMZH03011973">
    <property type="protein sequence ID" value="RRT51912.1"/>
    <property type="molecule type" value="Genomic_DNA"/>
</dbReference>
<accession>A0A426YJI2</accession>
<gene>
    <name evidence="8" type="ORF">B296_00050810</name>
</gene>
<dbReference type="PANTHER" id="PTHR12802:SF175">
    <property type="entry name" value="PROTEIN REVEILLE 2"/>
    <property type="match status" value="1"/>
</dbReference>
<dbReference type="PROSITE" id="PS50090">
    <property type="entry name" value="MYB_LIKE"/>
    <property type="match status" value="1"/>
</dbReference>
<evidence type="ECO:0000256" key="1">
    <source>
        <dbReference type="ARBA" id="ARBA00023015"/>
    </source>
</evidence>
<keyword evidence="3" id="KW-0804">Transcription</keyword>
<evidence type="ECO:0000256" key="5">
    <source>
        <dbReference type="SAM" id="MobiDB-lite"/>
    </source>
</evidence>
<feature type="region of interest" description="Disordered" evidence="5">
    <location>
        <begin position="239"/>
        <end position="261"/>
    </location>
</feature>
<proteinExistence type="predicted"/>
<dbReference type="Proteomes" id="UP000287651">
    <property type="component" value="Unassembled WGS sequence"/>
</dbReference>
<feature type="region of interest" description="Disordered" evidence="5">
    <location>
        <begin position="440"/>
        <end position="466"/>
    </location>
</feature>
<feature type="region of interest" description="Disordered" evidence="5">
    <location>
        <begin position="154"/>
        <end position="193"/>
    </location>
</feature>
<dbReference type="InterPro" id="IPR009057">
    <property type="entry name" value="Homeodomain-like_sf"/>
</dbReference>
<dbReference type="InterPro" id="IPR001005">
    <property type="entry name" value="SANT/Myb"/>
</dbReference>
<reference evidence="8 9" key="1">
    <citation type="journal article" date="2014" name="Agronomy (Basel)">
        <title>A Draft Genome Sequence for Ensete ventricosum, the Drought-Tolerant Tree Against Hunger.</title>
        <authorList>
            <person name="Harrison J."/>
            <person name="Moore K.A."/>
            <person name="Paszkiewicz K."/>
            <person name="Jones T."/>
            <person name="Grant M."/>
            <person name="Ambacheew D."/>
            <person name="Muzemil S."/>
            <person name="Studholme D.J."/>
        </authorList>
    </citation>
    <scope>NUCLEOTIDE SEQUENCE [LARGE SCALE GENOMIC DNA]</scope>
</reference>
<feature type="domain" description="HTH myb-type" evidence="7">
    <location>
        <begin position="102"/>
        <end position="153"/>
    </location>
</feature>
<keyword evidence="1" id="KW-0805">Transcription regulation</keyword>
<evidence type="ECO:0000259" key="6">
    <source>
        <dbReference type="PROSITE" id="PS50090"/>
    </source>
</evidence>
<dbReference type="NCBIfam" id="TIGR01557">
    <property type="entry name" value="myb_SHAQKYF"/>
    <property type="match status" value="1"/>
</dbReference>
<evidence type="ECO:0000256" key="3">
    <source>
        <dbReference type="ARBA" id="ARBA00023163"/>
    </source>
</evidence>
<feature type="region of interest" description="Disordered" evidence="5">
    <location>
        <begin position="275"/>
        <end position="295"/>
    </location>
</feature>
<dbReference type="InterPro" id="IPR006447">
    <property type="entry name" value="Myb_dom_plants"/>
</dbReference>
<evidence type="ECO:0000256" key="4">
    <source>
        <dbReference type="ARBA" id="ARBA00023242"/>
    </source>
</evidence>
<evidence type="ECO:0000259" key="7">
    <source>
        <dbReference type="PROSITE" id="PS51294"/>
    </source>
</evidence>
<dbReference type="Gene3D" id="1.10.10.60">
    <property type="entry name" value="Homeodomain-like"/>
    <property type="match status" value="1"/>
</dbReference>
<organism evidence="8 9">
    <name type="scientific">Ensete ventricosum</name>
    <name type="common">Abyssinian banana</name>
    <name type="synonym">Musa ensete</name>
    <dbReference type="NCBI Taxonomy" id="4639"/>
    <lineage>
        <taxon>Eukaryota</taxon>
        <taxon>Viridiplantae</taxon>
        <taxon>Streptophyta</taxon>
        <taxon>Embryophyta</taxon>
        <taxon>Tracheophyta</taxon>
        <taxon>Spermatophyta</taxon>
        <taxon>Magnoliopsida</taxon>
        <taxon>Liliopsida</taxon>
        <taxon>Zingiberales</taxon>
        <taxon>Musaceae</taxon>
        <taxon>Ensete</taxon>
    </lineage>
</organism>
<feature type="compositionally biased region" description="Polar residues" evidence="5">
    <location>
        <begin position="156"/>
        <end position="165"/>
    </location>
</feature>
<name>A0A426YJI2_ENSVE</name>
<dbReference type="AlphaFoldDB" id="A0A426YJI2"/>
<protein>
    <submittedName>
        <fullName evidence="8">Uncharacterized protein</fullName>
    </submittedName>
</protein>
<dbReference type="SMART" id="SM00717">
    <property type="entry name" value="SANT"/>
    <property type="match status" value="1"/>
</dbReference>
<evidence type="ECO:0000313" key="8">
    <source>
        <dbReference type="EMBL" id="RRT51912.1"/>
    </source>
</evidence>
<feature type="compositionally biased region" description="Polar residues" evidence="5">
    <location>
        <begin position="239"/>
        <end position="254"/>
    </location>
</feature>
<dbReference type="SUPFAM" id="SSF46689">
    <property type="entry name" value="Homeodomain-like"/>
    <property type="match status" value="1"/>
</dbReference>
<dbReference type="CDD" id="cd00167">
    <property type="entry name" value="SANT"/>
    <property type="match status" value="1"/>
</dbReference>
<comment type="caution">
    <text evidence="8">The sequence shown here is derived from an EMBL/GenBank/DDBJ whole genome shotgun (WGS) entry which is preliminary data.</text>
</comment>
<dbReference type="Pfam" id="PF00249">
    <property type="entry name" value="Myb_DNA-binding"/>
    <property type="match status" value="1"/>
</dbReference>
<dbReference type="InterPro" id="IPR017930">
    <property type="entry name" value="Myb_dom"/>
</dbReference>
<dbReference type="GO" id="GO:0003677">
    <property type="term" value="F:DNA binding"/>
    <property type="evidence" value="ECO:0007669"/>
    <property type="project" value="UniProtKB-KW"/>
</dbReference>
<keyword evidence="2" id="KW-0238">DNA-binding</keyword>
<dbReference type="PROSITE" id="PS51294">
    <property type="entry name" value="HTH_MYB"/>
    <property type="match status" value="1"/>
</dbReference>
<evidence type="ECO:0000313" key="9">
    <source>
        <dbReference type="Proteomes" id="UP000287651"/>
    </source>
</evidence>
<sequence>MSPFPRIWRKISVRVDLRGVVSGRDQLRFDPSTLLLDGPEYLSHRQLLAVRCSVGALPHRVLSVVRCAADRSGPEVSRWTLPRFDRHPTYVRLGDAVRKPYTITKQRERWTEEEHNKFLEALQQYGRAWRCIEGTKTAVQIRSHAQKFFSKVVRESGSNNDNTGASKGIEIPPPRPKRKPVHPYPRKLGHSSNKEIPALKQLERRPLRSLIICEQDNRSPTSVLSAVGSETMGSVFSIGQNGCSSPVSSAAGSNDQDDRGQSPIMTVQEEHKLQGFDPAVPASTTQDQPPEVRDQCPNAYTSSKAPLPTLKLFGKMVVVTDSNVSSASSAANVAQPQLTSSIDIKDLQENKALNLLSKAETWLQRPRHGVFTGDSIRSACDVYPGRTPPLFYRCPLVGGHSVKPTFLSPPWWSMNGNLPFSYIHLQPQYPLQFGMEAAGNEDMQREGSWTGSDTASTSGAGLTDPNAVVVNSNKAENVAESDSMPCASLKPSSILASVRSGGFGRGFVPYNRCAVESEVQQSVTASEDGESQALRLYL</sequence>
<feature type="compositionally biased region" description="Basic residues" evidence="5">
    <location>
        <begin position="175"/>
        <end position="189"/>
    </location>
</feature>
<feature type="compositionally biased region" description="Polar residues" evidence="5">
    <location>
        <begin position="447"/>
        <end position="460"/>
    </location>
</feature>
<dbReference type="PANTHER" id="PTHR12802">
    <property type="entry name" value="SWI/SNF COMPLEX-RELATED"/>
    <property type="match status" value="1"/>
</dbReference>
<evidence type="ECO:0000256" key="2">
    <source>
        <dbReference type="ARBA" id="ARBA00023125"/>
    </source>
</evidence>